<dbReference type="PANTHER" id="PTHR12753:SF0">
    <property type="entry name" value="ALPHA N-TERMINAL PROTEIN METHYLTRANSFERASE 1"/>
    <property type="match status" value="1"/>
</dbReference>
<dbReference type="GO" id="GO:0005737">
    <property type="term" value="C:cytoplasm"/>
    <property type="evidence" value="ECO:0007669"/>
    <property type="project" value="TreeGrafter"/>
</dbReference>
<evidence type="ECO:0000256" key="1">
    <source>
        <dbReference type="ARBA" id="ARBA00009059"/>
    </source>
</evidence>
<dbReference type="EMBL" id="JANBPU010000098">
    <property type="protein sequence ID" value="KAJ1916590.1"/>
    <property type="molecule type" value="Genomic_DNA"/>
</dbReference>
<dbReference type="SUPFAM" id="SSF53335">
    <property type="entry name" value="S-adenosyl-L-methionine-dependent methyltransferases"/>
    <property type="match status" value="1"/>
</dbReference>
<comment type="catalytic activity">
    <reaction evidence="8">
        <text>N-terminal L-seryl-L-prolyl-L-lysyl-[protein] + 3 S-adenosyl-L-methionine = N-terminal N,N,N-trimethyl-L-seryl-L-prolyl-L-lysyl-[protein] + 3 S-adenosyl-L-homocysteine + 3 H(+)</text>
        <dbReference type="Rhea" id="RHEA:54724"/>
        <dbReference type="Rhea" id="RHEA-COMP:13789"/>
        <dbReference type="Rhea" id="RHEA-COMP:13973"/>
        <dbReference type="ChEBI" id="CHEBI:15378"/>
        <dbReference type="ChEBI" id="CHEBI:57856"/>
        <dbReference type="ChEBI" id="CHEBI:59789"/>
        <dbReference type="ChEBI" id="CHEBI:138061"/>
        <dbReference type="ChEBI" id="CHEBI:138317"/>
        <dbReference type="EC" id="2.1.1.244"/>
    </reaction>
</comment>
<keyword evidence="4 12" id="KW-0949">S-adenosyl-L-methionine</keyword>
<feature type="binding site" evidence="12">
    <location>
        <position position="83"/>
    </location>
    <ligand>
        <name>S-adenosyl-L-methionine</name>
        <dbReference type="ChEBI" id="CHEBI:59789"/>
    </ligand>
</feature>
<dbReference type="FunFam" id="3.40.50.150:FF:000025">
    <property type="entry name" value="N-terminal Xaa-Pro-Lys N-methyltransferase 1"/>
    <property type="match status" value="1"/>
</dbReference>
<comment type="catalytic activity">
    <reaction evidence="10">
        <text>N-terminal L-alanyl-L-prolyl-L-lysyl-[protein] + 3 S-adenosyl-L-methionine = N-terminal N,N,N-trimethyl-L-alanyl-L-prolyl-L-lysyl-[protein] + 3 S-adenosyl-L-homocysteine + 3 H(+)</text>
        <dbReference type="Rhea" id="RHEA:54712"/>
        <dbReference type="Rhea" id="RHEA-COMP:13785"/>
        <dbReference type="Rhea" id="RHEA-COMP:13971"/>
        <dbReference type="ChEBI" id="CHEBI:15378"/>
        <dbReference type="ChEBI" id="CHEBI:57856"/>
        <dbReference type="ChEBI" id="CHEBI:59789"/>
        <dbReference type="ChEBI" id="CHEBI:138057"/>
        <dbReference type="ChEBI" id="CHEBI:138315"/>
        <dbReference type="EC" id="2.1.1.244"/>
    </reaction>
</comment>
<evidence type="ECO:0000256" key="11">
    <source>
        <dbReference type="ARBA" id="ARBA00082558"/>
    </source>
</evidence>
<dbReference type="InterPro" id="IPR029063">
    <property type="entry name" value="SAM-dependent_MTases_sf"/>
</dbReference>
<dbReference type="InterPro" id="IPR008576">
    <property type="entry name" value="MeTrfase_NTM1"/>
</dbReference>
<name>A0A9W8A0J5_9FUNG</name>
<sequence length="240" mass="27219">MSVEACPDMEKDTWYTDAIKYWETIDPTISGMLGGLEFVHLPDIQGSMKFLTNVNDKLSPLSDSSPENTKPTYACDCGTGIGRVAKHFLLKKFDKVDLVEQNGKFLQAAQDTYLKEQHEAQLIGQYFAMGLQDFTPEKNKYDLIWCQWVLSHLTDEDLVKFLKRCKDGIKEPGGFIGIKENVVGKTGYTFDSTDSSATRSIKVFEELFKKAGLEIIYTMQQQGFPKGLFRVQMWALRPLA</sequence>
<reference evidence="13" key="1">
    <citation type="submission" date="2022-07" db="EMBL/GenBank/DDBJ databases">
        <title>Phylogenomic reconstructions and comparative analyses of Kickxellomycotina fungi.</title>
        <authorList>
            <person name="Reynolds N.K."/>
            <person name="Stajich J.E."/>
            <person name="Barry K."/>
            <person name="Grigoriev I.V."/>
            <person name="Crous P."/>
            <person name="Smith M.E."/>
        </authorList>
    </citation>
    <scope>NUCLEOTIDE SEQUENCE</scope>
    <source>
        <strain evidence="13">NBRC 100468</strain>
    </source>
</reference>
<keyword evidence="14" id="KW-1185">Reference proteome</keyword>
<dbReference type="EC" id="2.1.1.244" evidence="5"/>
<evidence type="ECO:0000256" key="5">
    <source>
        <dbReference type="ARBA" id="ARBA00039112"/>
    </source>
</evidence>
<protein>
    <recommendedName>
        <fullName evidence="6">Alpha N-terminal protein methyltransferase 1</fullName>
        <ecNumber evidence="5">2.1.1.244</ecNumber>
    </recommendedName>
    <alternativeName>
        <fullName evidence="11">Translation associated element 1</fullName>
    </alternativeName>
    <alternativeName>
        <fullName evidence="7">X-Pro-Lys N-terminal protein methyltransferase 1</fullName>
    </alternativeName>
</protein>
<dbReference type="PANTHER" id="PTHR12753">
    <property type="entry name" value="AD-003 - RELATED"/>
    <property type="match status" value="1"/>
</dbReference>
<gene>
    <name evidence="13" type="ORF">H4219_003709</name>
</gene>
<keyword evidence="3" id="KW-0808">Transferase</keyword>
<comment type="similarity">
    <text evidence="1">Belongs to the methyltransferase superfamily. NTM1 family.</text>
</comment>
<evidence type="ECO:0000256" key="2">
    <source>
        <dbReference type="ARBA" id="ARBA00022603"/>
    </source>
</evidence>
<evidence type="ECO:0000256" key="7">
    <source>
        <dbReference type="ARBA" id="ARBA00043129"/>
    </source>
</evidence>
<dbReference type="Proteomes" id="UP001150538">
    <property type="component" value="Unassembled WGS sequence"/>
</dbReference>
<evidence type="ECO:0000313" key="14">
    <source>
        <dbReference type="Proteomes" id="UP001150538"/>
    </source>
</evidence>
<dbReference type="GO" id="GO:0071885">
    <property type="term" value="F:N-terminal protein N-methyltransferase activity"/>
    <property type="evidence" value="ECO:0007669"/>
    <property type="project" value="UniProtKB-EC"/>
</dbReference>
<feature type="binding site" evidence="12">
    <location>
        <position position="147"/>
    </location>
    <ligand>
        <name>S-adenosyl-L-methionine</name>
        <dbReference type="ChEBI" id="CHEBI:59789"/>
    </ligand>
</feature>
<evidence type="ECO:0000256" key="4">
    <source>
        <dbReference type="ARBA" id="ARBA00022691"/>
    </source>
</evidence>
<keyword evidence="2" id="KW-0489">Methyltransferase</keyword>
<evidence type="ECO:0000256" key="6">
    <source>
        <dbReference type="ARBA" id="ARBA00039449"/>
    </source>
</evidence>
<evidence type="ECO:0000256" key="12">
    <source>
        <dbReference type="PIRSR" id="PIRSR016958-1"/>
    </source>
</evidence>
<dbReference type="CDD" id="cd02440">
    <property type="entry name" value="AdoMet_MTases"/>
    <property type="match status" value="1"/>
</dbReference>
<dbReference type="Gene3D" id="3.40.50.150">
    <property type="entry name" value="Vaccinia Virus protein VP39"/>
    <property type="match status" value="1"/>
</dbReference>
<evidence type="ECO:0000256" key="10">
    <source>
        <dbReference type="ARBA" id="ARBA00048167"/>
    </source>
</evidence>
<dbReference type="Pfam" id="PF05891">
    <property type="entry name" value="Methyltransf_PK"/>
    <property type="match status" value="1"/>
</dbReference>
<dbReference type="GO" id="GO:0032259">
    <property type="term" value="P:methylation"/>
    <property type="evidence" value="ECO:0007669"/>
    <property type="project" value="UniProtKB-KW"/>
</dbReference>
<comment type="catalytic activity">
    <reaction evidence="9">
        <text>N-terminal L-prolyl-L-prolyl-L-lysyl-[protein] + 2 S-adenosyl-L-methionine = N-terminal N,N-dimethyl-L-prolyl-L-prolyl-L-lysyl-[protein] + 2 S-adenosyl-L-homocysteine + 2 H(+)</text>
        <dbReference type="Rhea" id="RHEA:54736"/>
        <dbReference type="Rhea" id="RHEA-COMP:13787"/>
        <dbReference type="Rhea" id="RHEA-COMP:13974"/>
        <dbReference type="ChEBI" id="CHEBI:15378"/>
        <dbReference type="ChEBI" id="CHEBI:57856"/>
        <dbReference type="ChEBI" id="CHEBI:59789"/>
        <dbReference type="ChEBI" id="CHEBI:138059"/>
        <dbReference type="ChEBI" id="CHEBI:138318"/>
        <dbReference type="EC" id="2.1.1.244"/>
    </reaction>
</comment>
<organism evidence="13 14">
    <name type="scientific">Mycoemilia scoparia</name>
    <dbReference type="NCBI Taxonomy" id="417184"/>
    <lineage>
        <taxon>Eukaryota</taxon>
        <taxon>Fungi</taxon>
        <taxon>Fungi incertae sedis</taxon>
        <taxon>Zoopagomycota</taxon>
        <taxon>Kickxellomycotina</taxon>
        <taxon>Kickxellomycetes</taxon>
        <taxon>Kickxellales</taxon>
        <taxon>Kickxellaceae</taxon>
        <taxon>Mycoemilia</taxon>
    </lineage>
</organism>
<evidence type="ECO:0000313" key="13">
    <source>
        <dbReference type="EMBL" id="KAJ1916590.1"/>
    </source>
</evidence>
<feature type="binding site" evidence="12">
    <location>
        <position position="78"/>
    </location>
    <ligand>
        <name>S-adenosyl-L-methionine</name>
        <dbReference type="ChEBI" id="CHEBI:59789"/>
    </ligand>
</feature>
<dbReference type="OrthoDB" id="1298661at2759"/>
<proteinExistence type="inferred from homology"/>
<evidence type="ECO:0000256" key="9">
    <source>
        <dbReference type="ARBA" id="ARBA00047885"/>
    </source>
</evidence>
<comment type="caution">
    <text evidence="13">The sequence shown here is derived from an EMBL/GenBank/DDBJ whole genome shotgun (WGS) entry which is preliminary data.</text>
</comment>
<dbReference type="AlphaFoldDB" id="A0A9W8A0J5"/>
<feature type="binding site" evidence="12">
    <location>
        <begin position="131"/>
        <end position="132"/>
    </location>
    <ligand>
        <name>S-adenosyl-L-methionine</name>
        <dbReference type="ChEBI" id="CHEBI:59789"/>
    </ligand>
</feature>
<dbReference type="PIRSF" id="PIRSF016958">
    <property type="entry name" value="DUF858_MeTrfase_lik"/>
    <property type="match status" value="1"/>
</dbReference>
<accession>A0A9W8A0J5</accession>
<evidence type="ECO:0000256" key="3">
    <source>
        <dbReference type="ARBA" id="ARBA00022679"/>
    </source>
</evidence>
<evidence type="ECO:0000256" key="8">
    <source>
        <dbReference type="ARBA" id="ARBA00047306"/>
    </source>
</evidence>